<dbReference type="PANTHER" id="PTHR42678">
    <property type="entry name" value="AMIDASE"/>
    <property type="match status" value="1"/>
</dbReference>
<dbReference type="Gene3D" id="3.90.1300.10">
    <property type="entry name" value="Amidase signature (AS) domain"/>
    <property type="match status" value="1"/>
</dbReference>
<dbReference type="InterPro" id="IPR036928">
    <property type="entry name" value="AS_sf"/>
</dbReference>
<name>A0A6J6NQW6_9ZZZZ</name>
<dbReference type="InterPro" id="IPR023631">
    <property type="entry name" value="Amidase_dom"/>
</dbReference>
<sequence>MSDFTSATEHIAAIHQGKQDAQELTVEALARIDSIDRHGYELNSVIALDFNAVENSEEIKPALPLAGLPVLIKDNVEAVGLPASAGSLALRDYPVKHDSTIARRLRKAGANIIGATNLSEWANIRSPRSTSGWSALGGLTANPWKHPHSAGGSSSGSGAAIAAGLVSLAVGSETDGSIVCPASLNGCVGIKPTVGSIPRDGMVPISSSQDSPGPMARTVTDTALLLEVMMSARGFVNAAHSDFSPTIGFVKSWTTTHDGTNSLLYDTVAKLSAAGLTIVEIDAPTPDDSVGLDEFHVLLHELHDDLGEYLSQRCGKSLSSLADVVDFNRAHSESELHHFGQEYFELALELGGRGAEYLAKRTRNVDWASAMLGRAFTGVDVLIGATYAPAWLSNLGGSDDHSGASWITTAPSITGDPVGCLPMGITDGLPVGLGIVAPAYEEELLVASMARIEKVLGLGILQPSFLR</sequence>
<organism evidence="3">
    <name type="scientific">freshwater metagenome</name>
    <dbReference type="NCBI Taxonomy" id="449393"/>
    <lineage>
        <taxon>unclassified sequences</taxon>
        <taxon>metagenomes</taxon>
        <taxon>ecological metagenomes</taxon>
    </lineage>
</organism>
<dbReference type="Pfam" id="PF01425">
    <property type="entry name" value="Amidase"/>
    <property type="match status" value="1"/>
</dbReference>
<evidence type="ECO:0000313" key="3">
    <source>
        <dbReference type="EMBL" id="CAB4688566.1"/>
    </source>
</evidence>
<dbReference type="AlphaFoldDB" id="A0A6J6NQW6"/>
<accession>A0A6J6NQW6</accession>
<feature type="domain" description="Amidase" evidence="1">
    <location>
        <begin position="52"/>
        <end position="445"/>
    </location>
</feature>
<dbReference type="SUPFAM" id="SSF75304">
    <property type="entry name" value="Amidase signature (AS) enzymes"/>
    <property type="match status" value="1"/>
</dbReference>
<gene>
    <name evidence="2" type="ORF">UFOPK2342_00976</name>
    <name evidence="3" type="ORF">UFOPK2423_00409</name>
</gene>
<dbReference type="EMBL" id="CAEZXB010000017">
    <property type="protein sequence ID" value="CAB4678673.1"/>
    <property type="molecule type" value="Genomic_DNA"/>
</dbReference>
<evidence type="ECO:0000259" key="1">
    <source>
        <dbReference type="Pfam" id="PF01425"/>
    </source>
</evidence>
<proteinExistence type="predicted"/>
<dbReference type="EMBL" id="CAEZXN010000006">
    <property type="protein sequence ID" value="CAB4688566.1"/>
    <property type="molecule type" value="Genomic_DNA"/>
</dbReference>
<reference evidence="3" key="1">
    <citation type="submission" date="2020-05" db="EMBL/GenBank/DDBJ databases">
        <authorList>
            <person name="Chiriac C."/>
            <person name="Salcher M."/>
            <person name="Ghai R."/>
            <person name="Kavagutti S V."/>
        </authorList>
    </citation>
    <scope>NUCLEOTIDE SEQUENCE</scope>
</reference>
<dbReference type="PANTHER" id="PTHR42678:SF34">
    <property type="entry name" value="OS04G0183300 PROTEIN"/>
    <property type="match status" value="1"/>
</dbReference>
<protein>
    <submittedName>
        <fullName evidence="3">Unannotated protein</fullName>
    </submittedName>
</protein>
<evidence type="ECO:0000313" key="2">
    <source>
        <dbReference type="EMBL" id="CAB4678673.1"/>
    </source>
</evidence>